<dbReference type="EMBL" id="GGYP01006584">
    <property type="protein sequence ID" value="MDE51355.1"/>
    <property type="molecule type" value="Transcribed_RNA"/>
</dbReference>
<dbReference type="AlphaFoldDB" id="A0A6G1SLJ4"/>
<comment type="subcellular location">
    <subcellularLocation>
        <location evidence="1 5 6">Nucleus</location>
    </subcellularLocation>
</comment>
<reference evidence="8" key="1">
    <citation type="submission" date="2018-10" db="EMBL/GenBank/DDBJ databases">
        <title>Transcriptome assembly of Aceria tosichella (Wheat curl mite) Type 2.</title>
        <authorList>
            <person name="Scully E.D."/>
            <person name="Geib S.M."/>
            <person name="Palmer N.A."/>
            <person name="Gupta A.K."/>
            <person name="Sarath G."/>
            <person name="Tatineni S."/>
        </authorList>
    </citation>
    <scope>NUCLEOTIDE SEQUENCE</scope>
    <source>
        <strain evidence="8">LincolnNE</strain>
    </source>
</reference>
<feature type="DNA-binding region" description="Homeobox" evidence="5">
    <location>
        <begin position="116"/>
        <end position="172"/>
    </location>
</feature>
<dbReference type="Gene3D" id="1.10.10.60">
    <property type="entry name" value="Homeodomain-like"/>
    <property type="match status" value="1"/>
</dbReference>
<dbReference type="CDD" id="cd00086">
    <property type="entry name" value="homeodomain"/>
    <property type="match status" value="1"/>
</dbReference>
<dbReference type="PROSITE" id="PS50071">
    <property type="entry name" value="HOMEOBOX_2"/>
    <property type="match status" value="1"/>
</dbReference>
<evidence type="ECO:0000256" key="1">
    <source>
        <dbReference type="ARBA" id="ARBA00004123"/>
    </source>
</evidence>
<dbReference type="GO" id="GO:0000981">
    <property type="term" value="F:DNA-binding transcription factor activity, RNA polymerase II-specific"/>
    <property type="evidence" value="ECO:0007669"/>
    <property type="project" value="InterPro"/>
</dbReference>
<proteinExistence type="predicted"/>
<sequence>MVASGCRFVAADIEFPLLFLLMVAREAKKEAAIDKASTMIGRHQDRVKTNSTKQIIEEHGDPSNLSDLIPNNQAHSFTGCNVIQHPNHAVLKESTTATHHQQPWKINHANCCVKRHRTTFTPAQLNILEEAFIQNSYPSPSYREALAAKTSLDSARVQVWFQNRRAKQKKHLNQAVRCIVASTSAHQQQHQQQQ</sequence>
<dbReference type="SMART" id="SM00389">
    <property type="entry name" value="HOX"/>
    <property type="match status" value="1"/>
</dbReference>
<evidence type="ECO:0000256" key="4">
    <source>
        <dbReference type="ARBA" id="ARBA00023242"/>
    </source>
</evidence>
<protein>
    <submittedName>
        <fullName evidence="8">Homeobox protein prophet of Pit-1</fullName>
    </submittedName>
</protein>
<accession>A0A6G1SLJ4</accession>
<dbReference type="InterPro" id="IPR017970">
    <property type="entry name" value="Homeobox_CS"/>
</dbReference>
<evidence type="ECO:0000256" key="3">
    <source>
        <dbReference type="ARBA" id="ARBA00023155"/>
    </source>
</evidence>
<dbReference type="InterPro" id="IPR050649">
    <property type="entry name" value="Paired_Homeobox_TFs"/>
</dbReference>
<dbReference type="GO" id="GO:0005634">
    <property type="term" value="C:nucleus"/>
    <property type="evidence" value="ECO:0007669"/>
    <property type="project" value="UniProtKB-SubCell"/>
</dbReference>
<dbReference type="InterPro" id="IPR001356">
    <property type="entry name" value="HD"/>
</dbReference>
<dbReference type="InterPro" id="IPR009057">
    <property type="entry name" value="Homeodomain-like_sf"/>
</dbReference>
<organism evidence="8">
    <name type="scientific">Aceria tosichella</name>
    <name type="common">wheat curl mite</name>
    <dbReference type="NCBI Taxonomy" id="561515"/>
    <lineage>
        <taxon>Eukaryota</taxon>
        <taxon>Metazoa</taxon>
        <taxon>Ecdysozoa</taxon>
        <taxon>Arthropoda</taxon>
        <taxon>Chelicerata</taxon>
        <taxon>Arachnida</taxon>
        <taxon>Acari</taxon>
        <taxon>Acariformes</taxon>
        <taxon>Trombidiformes</taxon>
        <taxon>Prostigmata</taxon>
        <taxon>Eupodina</taxon>
        <taxon>Eriophyoidea</taxon>
        <taxon>Eriophyidae</taxon>
        <taxon>Eriophyinae</taxon>
        <taxon>Aceriini</taxon>
        <taxon>Aceria</taxon>
    </lineage>
</organism>
<evidence type="ECO:0000259" key="7">
    <source>
        <dbReference type="PROSITE" id="PS50071"/>
    </source>
</evidence>
<gene>
    <name evidence="8" type="primary">PROP1_0</name>
    <name evidence="8" type="ORF">g.11182</name>
</gene>
<dbReference type="Pfam" id="PF00046">
    <property type="entry name" value="Homeodomain"/>
    <property type="match status" value="1"/>
</dbReference>
<dbReference type="PANTHER" id="PTHR24329">
    <property type="entry name" value="HOMEOBOX PROTEIN ARISTALESS"/>
    <property type="match status" value="1"/>
</dbReference>
<name>A0A6G1SLJ4_9ACAR</name>
<dbReference type="PANTHER" id="PTHR24329:SF543">
    <property type="entry name" value="FI01017P-RELATED"/>
    <property type="match status" value="1"/>
</dbReference>
<keyword evidence="3 5" id="KW-0371">Homeobox</keyword>
<dbReference type="GO" id="GO:0000977">
    <property type="term" value="F:RNA polymerase II transcription regulatory region sequence-specific DNA binding"/>
    <property type="evidence" value="ECO:0007669"/>
    <property type="project" value="TreeGrafter"/>
</dbReference>
<dbReference type="SUPFAM" id="SSF46689">
    <property type="entry name" value="Homeodomain-like"/>
    <property type="match status" value="1"/>
</dbReference>
<dbReference type="PROSITE" id="PS00027">
    <property type="entry name" value="HOMEOBOX_1"/>
    <property type="match status" value="1"/>
</dbReference>
<evidence type="ECO:0000256" key="6">
    <source>
        <dbReference type="RuleBase" id="RU000682"/>
    </source>
</evidence>
<keyword evidence="2 5" id="KW-0238">DNA-binding</keyword>
<evidence type="ECO:0000256" key="5">
    <source>
        <dbReference type="PROSITE-ProRule" id="PRU00108"/>
    </source>
</evidence>
<evidence type="ECO:0000256" key="2">
    <source>
        <dbReference type="ARBA" id="ARBA00023125"/>
    </source>
</evidence>
<feature type="domain" description="Homeobox" evidence="7">
    <location>
        <begin position="114"/>
        <end position="171"/>
    </location>
</feature>
<keyword evidence="4 5" id="KW-0539">Nucleus</keyword>
<evidence type="ECO:0000313" key="8">
    <source>
        <dbReference type="EMBL" id="MDE51355.1"/>
    </source>
</evidence>